<dbReference type="AlphaFoldDB" id="A0AAV4XT27"/>
<protein>
    <submittedName>
        <fullName evidence="2">Uncharacterized protein</fullName>
    </submittedName>
</protein>
<accession>A0AAV4XT27</accession>
<gene>
    <name evidence="2" type="ORF">CEXT_170981</name>
</gene>
<organism evidence="2 3">
    <name type="scientific">Caerostris extrusa</name>
    <name type="common">Bark spider</name>
    <name type="synonym">Caerostris bankana</name>
    <dbReference type="NCBI Taxonomy" id="172846"/>
    <lineage>
        <taxon>Eukaryota</taxon>
        <taxon>Metazoa</taxon>
        <taxon>Ecdysozoa</taxon>
        <taxon>Arthropoda</taxon>
        <taxon>Chelicerata</taxon>
        <taxon>Arachnida</taxon>
        <taxon>Araneae</taxon>
        <taxon>Araneomorphae</taxon>
        <taxon>Entelegynae</taxon>
        <taxon>Araneoidea</taxon>
        <taxon>Araneidae</taxon>
        <taxon>Caerostris</taxon>
    </lineage>
</organism>
<reference evidence="2 3" key="1">
    <citation type="submission" date="2021-06" db="EMBL/GenBank/DDBJ databases">
        <title>Caerostris extrusa draft genome.</title>
        <authorList>
            <person name="Kono N."/>
            <person name="Arakawa K."/>
        </authorList>
    </citation>
    <scope>NUCLEOTIDE SEQUENCE [LARGE SCALE GENOMIC DNA]</scope>
</reference>
<name>A0AAV4XT27_CAEEX</name>
<keyword evidence="3" id="KW-1185">Reference proteome</keyword>
<dbReference type="EMBL" id="BPLR01018280">
    <property type="protein sequence ID" value="GIY98317.1"/>
    <property type="molecule type" value="Genomic_DNA"/>
</dbReference>
<proteinExistence type="predicted"/>
<dbReference type="Proteomes" id="UP001054945">
    <property type="component" value="Unassembled WGS sequence"/>
</dbReference>
<evidence type="ECO:0000313" key="3">
    <source>
        <dbReference type="Proteomes" id="UP001054945"/>
    </source>
</evidence>
<evidence type="ECO:0000313" key="2">
    <source>
        <dbReference type="EMBL" id="GIY98317.1"/>
    </source>
</evidence>
<feature type="region of interest" description="Disordered" evidence="1">
    <location>
        <begin position="51"/>
        <end position="98"/>
    </location>
</feature>
<evidence type="ECO:0000256" key="1">
    <source>
        <dbReference type="SAM" id="MobiDB-lite"/>
    </source>
</evidence>
<sequence length="98" mass="10781">MASMLCWFLSYGSYREGSGVSCSYRRSQEPLEQASSSSKWMTFPRTKICPKDSGVSSEHHLPHVGGTSTSGTPYSIPFPDLNSPGSPDPKQEFQIPHL</sequence>
<comment type="caution">
    <text evidence="2">The sequence shown here is derived from an EMBL/GenBank/DDBJ whole genome shotgun (WGS) entry which is preliminary data.</text>
</comment>